<proteinExistence type="predicted"/>
<evidence type="ECO:0000313" key="2">
    <source>
        <dbReference type="Proteomes" id="UP001281761"/>
    </source>
</evidence>
<sequence>MNTSQLYWNKASGEVRQMWKTVHRVLRMEGIEDVVEEKLQNDQDGYGGWNIDDSTEWNNILGTNLPKQE</sequence>
<name>A0ABQ9XJL5_9EUKA</name>
<reference evidence="1 2" key="1">
    <citation type="journal article" date="2022" name="bioRxiv">
        <title>Genomics of Preaxostyla Flagellates Illuminates Evolutionary Transitions and the Path Towards Mitochondrial Loss.</title>
        <authorList>
            <person name="Novak L.V.F."/>
            <person name="Treitli S.C."/>
            <person name="Pyrih J."/>
            <person name="Halakuc P."/>
            <person name="Pipaliya S.V."/>
            <person name="Vacek V."/>
            <person name="Brzon O."/>
            <person name="Soukal P."/>
            <person name="Eme L."/>
            <person name="Dacks J.B."/>
            <person name="Karnkowska A."/>
            <person name="Elias M."/>
            <person name="Hampl V."/>
        </authorList>
    </citation>
    <scope>NUCLEOTIDE SEQUENCE [LARGE SCALE GENOMIC DNA]</scope>
    <source>
        <strain evidence="1">NAU3</strain>
        <tissue evidence="1">Gut</tissue>
    </source>
</reference>
<comment type="caution">
    <text evidence="1">The sequence shown here is derived from an EMBL/GenBank/DDBJ whole genome shotgun (WGS) entry which is preliminary data.</text>
</comment>
<accession>A0ABQ9XJL5</accession>
<keyword evidence="2" id="KW-1185">Reference proteome</keyword>
<dbReference type="Proteomes" id="UP001281761">
    <property type="component" value="Unassembled WGS sequence"/>
</dbReference>
<protein>
    <submittedName>
        <fullName evidence="1">Uncharacterized protein</fullName>
    </submittedName>
</protein>
<gene>
    <name evidence="1" type="ORF">BLNAU_13389</name>
</gene>
<evidence type="ECO:0000313" key="1">
    <source>
        <dbReference type="EMBL" id="KAK2951650.1"/>
    </source>
</evidence>
<dbReference type="EMBL" id="JARBJD010000115">
    <property type="protein sequence ID" value="KAK2951650.1"/>
    <property type="molecule type" value="Genomic_DNA"/>
</dbReference>
<organism evidence="1 2">
    <name type="scientific">Blattamonas nauphoetae</name>
    <dbReference type="NCBI Taxonomy" id="2049346"/>
    <lineage>
        <taxon>Eukaryota</taxon>
        <taxon>Metamonada</taxon>
        <taxon>Preaxostyla</taxon>
        <taxon>Oxymonadida</taxon>
        <taxon>Blattamonas</taxon>
    </lineage>
</organism>